<organism evidence="6 7">
    <name type="scientific">Deferribacter desulfuricans (strain DSM 14783 / JCM 11476 / NBRC 101012 / SSM1)</name>
    <dbReference type="NCBI Taxonomy" id="639282"/>
    <lineage>
        <taxon>Bacteria</taxon>
        <taxon>Pseudomonadati</taxon>
        <taxon>Deferribacterota</taxon>
        <taxon>Deferribacteres</taxon>
        <taxon>Deferribacterales</taxon>
        <taxon>Deferribacteraceae</taxon>
        <taxon>Deferribacter</taxon>
    </lineage>
</organism>
<dbReference type="HOGENOM" id="CLU_033332_6_0_0"/>
<evidence type="ECO:0000313" key="7">
    <source>
        <dbReference type="Proteomes" id="UP000001520"/>
    </source>
</evidence>
<dbReference type="SUPFAM" id="SSF53383">
    <property type="entry name" value="PLP-dependent transferases"/>
    <property type="match status" value="1"/>
</dbReference>
<protein>
    <submittedName>
        <fullName evidence="6">Aminotransferase, DegT/DnrJ/EryC1/StrS family</fullName>
    </submittedName>
</protein>
<dbReference type="eggNOG" id="COG0399">
    <property type="taxonomic scope" value="Bacteria"/>
</dbReference>
<evidence type="ECO:0000256" key="3">
    <source>
        <dbReference type="PIRSR" id="PIRSR000390-1"/>
    </source>
</evidence>
<dbReference type="KEGG" id="ddf:DEFDS_0134"/>
<gene>
    <name evidence="6" type="ordered locus">DEFDS_0134</name>
</gene>
<dbReference type="RefSeq" id="WP_013006894.1">
    <property type="nucleotide sequence ID" value="NC_013939.1"/>
</dbReference>
<dbReference type="Proteomes" id="UP000001520">
    <property type="component" value="Chromosome"/>
</dbReference>
<evidence type="ECO:0000313" key="6">
    <source>
        <dbReference type="EMBL" id="BAI79646.1"/>
    </source>
</evidence>
<dbReference type="PANTHER" id="PTHR30244:SF36">
    <property type="entry name" value="3-OXO-GLUCOSE-6-PHOSPHATE:GLUTAMATE AMINOTRANSFERASE"/>
    <property type="match status" value="1"/>
</dbReference>
<dbReference type="GO" id="GO:0008483">
    <property type="term" value="F:transaminase activity"/>
    <property type="evidence" value="ECO:0007669"/>
    <property type="project" value="UniProtKB-KW"/>
</dbReference>
<dbReference type="InterPro" id="IPR000653">
    <property type="entry name" value="DegT/StrS_aminotransferase"/>
</dbReference>
<dbReference type="InterPro" id="IPR015422">
    <property type="entry name" value="PyrdxlP-dep_Trfase_small"/>
</dbReference>
<dbReference type="GO" id="GO:0030170">
    <property type="term" value="F:pyridoxal phosphate binding"/>
    <property type="evidence" value="ECO:0007669"/>
    <property type="project" value="UniProtKB-ARBA"/>
</dbReference>
<dbReference type="Gene3D" id="3.90.1150.10">
    <property type="entry name" value="Aspartate Aminotransferase, domain 1"/>
    <property type="match status" value="1"/>
</dbReference>
<keyword evidence="7" id="KW-1185">Reference proteome</keyword>
<dbReference type="InterPro" id="IPR015424">
    <property type="entry name" value="PyrdxlP-dep_Trfase"/>
</dbReference>
<evidence type="ECO:0000256" key="2">
    <source>
        <dbReference type="ARBA" id="ARBA00037999"/>
    </source>
</evidence>
<dbReference type="InterPro" id="IPR015421">
    <property type="entry name" value="PyrdxlP-dep_Trfase_major"/>
</dbReference>
<dbReference type="Pfam" id="PF01041">
    <property type="entry name" value="DegT_DnrJ_EryC1"/>
    <property type="match status" value="1"/>
</dbReference>
<dbReference type="Gene3D" id="3.40.640.10">
    <property type="entry name" value="Type I PLP-dependent aspartate aminotransferase-like (Major domain)"/>
    <property type="match status" value="1"/>
</dbReference>
<evidence type="ECO:0000256" key="1">
    <source>
        <dbReference type="ARBA" id="ARBA00022898"/>
    </source>
</evidence>
<dbReference type="AlphaFoldDB" id="D3PAM3"/>
<keyword evidence="1 4" id="KW-0663">Pyridoxal phosphate</keyword>
<feature type="active site" description="Proton acceptor" evidence="3">
    <location>
        <position position="185"/>
    </location>
</feature>
<keyword evidence="6" id="KW-0808">Transferase</keyword>
<accession>D3PAM3</accession>
<comment type="similarity">
    <text evidence="2 5">Belongs to the DegT/DnrJ/EryC1 family.</text>
</comment>
<sequence length="365" mass="41041">MIPMLDLKREMNLIGEEIDKAVKSSLKETRFILGPNVESFEKEVAEYLGVKYAVGVGSGTEALHLALRALGVGEGDEVITVPFTFIATAEAILYCNAKPVFVDVDEETMNIDVTQLENKITEKTKVIIPVHLFGNPANLDEVIEVAKKYNIKVLDDCAQSFGAEYKGKKIGSICDVSAFSFFPSKNLGCYGDGGLITTDDESVYNTLKALRNHGSFTRYYHEMLGFNSRLDDIQAAILRVKLKYIDKLNNDRIRIANLYRDRLSDFVKIQAENDNGQHVYHQFTIVSEKRDLIQKRLQEHEIASAIYYPIPVHLQKSFSKLGYKKGDFPVSEKLAEKVVSLPMNPFLEDEEVEIISSVVKNAVNE</sequence>
<reference evidence="6 7" key="1">
    <citation type="journal article" date="2010" name="DNA Res.">
        <title>Bacterial lifestyle in a deep-sea hydrothermal vent chimney revealed by the genome sequence of the thermophilic bacterium Deferribacter desulfuricans SSM1.</title>
        <authorList>
            <person name="Takaki Y."/>
            <person name="Shimamura S."/>
            <person name="Nakagawa S."/>
            <person name="Fukuhara Y."/>
            <person name="Horikawa H."/>
            <person name="Ankai A."/>
            <person name="Harada T."/>
            <person name="Hosoyama A."/>
            <person name="Oguchi A."/>
            <person name="Fukui S."/>
            <person name="Fujita N."/>
            <person name="Takami H."/>
            <person name="Takai K."/>
        </authorList>
    </citation>
    <scope>NUCLEOTIDE SEQUENCE [LARGE SCALE GENOMIC DNA]</scope>
    <source>
        <strain evidence="7">DSM 14783 / JCM 11476 / NBRC 101012 / SSM1</strain>
    </source>
</reference>
<dbReference type="EMBL" id="AP011529">
    <property type="protein sequence ID" value="BAI79646.1"/>
    <property type="molecule type" value="Genomic_DNA"/>
</dbReference>
<dbReference type="STRING" id="639282.DEFDS_0134"/>
<dbReference type="FunFam" id="3.40.640.10:FF:000089">
    <property type="entry name" value="Aminotransferase, DegT/DnrJ/EryC1/StrS family"/>
    <property type="match status" value="1"/>
</dbReference>
<evidence type="ECO:0000256" key="4">
    <source>
        <dbReference type="PIRSR" id="PIRSR000390-2"/>
    </source>
</evidence>
<feature type="modified residue" description="N6-(pyridoxal phosphate)lysine" evidence="4">
    <location>
        <position position="185"/>
    </location>
</feature>
<dbReference type="CDD" id="cd00616">
    <property type="entry name" value="AHBA_syn"/>
    <property type="match status" value="1"/>
</dbReference>
<name>D3PAM3_DEFDS</name>
<dbReference type="PANTHER" id="PTHR30244">
    <property type="entry name" value="TRANSAMINASE"/>
    <property type="match status" value="1"/>
</dbReference>
<proteinExistence type="inferred from homology"/>
<keyword evidence="6" id="KW-0032">Aminotransferase</keyword>
<evidence type="ECO:0000256" key="5">
    <source>
        <dbReference type="RuleBase" id="RU004508"/>
    </source>
</evidence>
<dbReference type="OrthoDB" id="9810913at2"/>
<dbReference type="PIRSF" id="PIRSF000390">
    <property type="entry name" value="PLP_StrS"/>
    <property type="match status" value="1"/>
</dbReference>
<dbReference type="GO" id="GO:0000271">
    <property type="term" value="P:polysaccharide biosynthetic process"/>
    <property type="evidence" value="ECO:0007669"/>
    <property type="project" value="TreeGrafter"/>
</dbReference>